<gene>
    <name evidence="1" type="ORF">G1V17_19335</name>
</gene>
<comment type="caution">
    <text evidence="1">The sequence shown here is derived from an EMBL/GenBank/DDBJ whole genome shotgun (WGS) entry which is preliminary data.</text>
</comment>
<reference evidence="1" key="1">
    <citation type="journal article" date="2018" name="Genome Biol.">
        <title>SKESA: strategic k-mer extension for scrupulous assemblies.</title>
        <authorList>
            <person name="Souvorov A."/>
            <person name="Agarwala R."/>
            <person name="Lipman D.J."/>
        </authorList>
    </citation>
    <scope>NUCLEOTIDE SEQUENCE</scope>
    <source>
        <strain evidence="1">CT18</strain>
    </source>
</reference>
<organism evidence="1">
    <name type="scientific">Salmonella enterica subsp. enterica serovar Typhi str. CT18</name>
    <dbReference type="NCBI Taxonomy" id="220341"/>
    <lineage>
        <taxon>Bacteria</taxon>
        <taxon>Pseudomonadati</taxon>
        <taxon>Pseudomonadota</taxon>
        <taxon>Gammaproteobacteria</taxon>
        <taxon>Enterobacterales</taxon>
        <taxon>Enterobacteriaceae</taxon>
        <taxon>Salmonella</taxon>
    </lineage>
</organism>
<protein>
    <submittedName>
        <fullName evidence="1">Uncharacterized protein</fullName>
    </submittedName>
</protein>
<sequence>MFGLFKKKTKAERRYDVTRIQYELVVMSSGLISKQTVMFNAMMDKERRELEGSPYLSAGYITPWVIGYITGILDAVTQTEANRMAFTSEMLGLIFSVVFGDDKSHDAMVTYIACNEASSPDHEFHVTYELYMTGLAKAFNEVCENKPVIGLMNYLMRD</sequence>
<evidence type="ECO:0000313" key="1">
    <source>
        <dbReference type="EMBL" id="HAD6279545.1"/>
    </source>
</evidence>
<dbReference type="AlphaFoldDB" id="A0A717ZHR6"/>
<name>A0A717ZHR6_SALTI</name>
<dbReference type="EMBL" id="DAAPHL010000024">
    <property type="protein sequence ID" value="HAD6279545.1"/>
    <property type="molecule type" value="Genomic_DNA"/>
</dbReference>
<proteinExistence type="predicted"/>
<accession>A0A717ZHR6</accession>
<reference evidence="1" key="2">
    <citation type="submission" date="2019-01" db="EMBL/GenBank/DDBJ databases">
        <authorList>
            <consortium name="NCBI Pathogen Detection Project"/>
        </authorList>
    </citation>
    <scope>NUCLEOTIDE SEQUENCE</scope>
    <source>
        <strain evidence="1">CT18</strain>
    </source>
</reference>